<organism evidence="7 8">
    <name type="scientific">Nocardioides currus</name>
    <dbReference type="NCBI Taxonomy" id="2133958"/>
    <lineage>
        <taxon>Bacteria</taxon>
        <taxon>Bacillati</taxon>
        <taxon>Actinomycetota</taxon>
        <taxon>Actinomycetes</taxon>
        <taxon>Propionibacteriales</taxon>
        <taxon>Nocardioidaceae</taxon>
        <taxon>Nocardioides</taxon>
    </lineage>
</organism>
<keyword evidence="4" id="KW-0443">Lipid metabolism</keyword>
<dbReference type="InterPro" id="IPR042099">
    <property type="entry name" value="ANL_N_sf"/>
</dbReference>
<evidence type="ECO:0000256" key="1">
    <source>
        <dbReference type="ARBA" id="ARBA00006432"/>
    </source>
</evidence>
<gene>
    <name evidence="7" type="ORF">C7S10_10530</name>
</gene>
<dbReference type="PANTHER" id="PTHR43272">
    <property type="entry name" value="LONG-CHAIN-FATTY-ACID--COA LIGASE"/>
    <property type="match status" value="1"/>
</dbReference>
<accession>A0A2R7YXP0</accession>
<dbReference type="EMBL" id="PYXZ01000004">
    <property type="protein sequence ID" value="PUA81101.1"/>
    <property type="molecule type" value="Genomic_DNA"/>
</dbReference>
<comment type="similarity">
    <text evidence="1">Belongs to the ATP-dependent AMP-binding enzyme family.</text>
</comment>
<keyword evidence="2 7" id="KW-0436">Ligase</keyword>
<keyword evidence="3" id="KW-0276">Fatty acid metabolism</keyword>
<evidence type="ECO:0000256" key="5">
    <source>
        <dbReference type="ARBA" id="ARBA00032875"/>
    </source>
</evidence>
<comment type="caution">
    <text evidence="7">The sequence shown here is derived from an EMBL/GenBank/DDBJ whole genome shotgun (WGS) entry which is preliminary data.</text>
</comment>
<reference evidence="7 8" key="1">
    <citation type="submission" date="2018-03" db="EMBL/GenBank/DDBJ databases">
        <authorList>
            <person name="Keele B.F."/>
        </authorList>
    </citation>
    <scope>NUCLEOTIDE SEQUENCE [LARGE SCALE GENOMIC DNA]</scope>
    <source>
        <strain evidence="7 8">IB-3</strain>
    </source>
</reference>
<dbReference type="Pfam" id="PF23562">
    <property type="entry name" value="AMP-binding_C_3"/>
    <property type="match status" value="1"/>
</dbReference>
<evidence type="ECO:0000259" key="6">
    <source>
        <dbReference type="Pfam" id="PF00501"/>
    </source>
</evidence>
<dbReference type="GO" id="GO:0004467">
    <property type="term" value="F:long-chain fatty acid-CoA ligase activity"/>
    <property type="evidence" value="ECO:0007669"/>
    <property type="project" value="TreeGrafter"/>
</dbReference>
<proteinExistence type="inferred from homology"/>
<sequence length="612" mass="66757">MAHMFWARSLVSPGDMAFSYPVNGSWQESTWGETRELVESLAAGLIGLGIEAEDRVAIISETRFEWILADLAIMCAGGATTTVYPSTRADEVAHILNDSDASVVLVDSLEQVAKLRAIRGRILKVRKVVLFDGDFPDGRVMTLEGLLRAGDEVLERDPACVSRRMGTLRSDMLASLMYTSGTTGTPKGVRHTHSAWTYEGTAIAAQGVLGPDDLQYLWLPLSHSFGKVLLSTQMACGFPTAVDGDVDRIIDNLAVVQPTFMGAAPRIFEKVHSRIVAMQDQEGGIRRRVFEQAFAVARRRRAYLDQGKRVPYLLGKRYDVLDKAVFAKIRERFGPRLRFFISGAAALNPDIAEFFGLAGIEILEGYGLTESAAGSFVNRPEDNTLGTVGHVFPGTEVRLAADGEVLLRGPGVMTGYHNMPAETASVLRNGWLSTGDIGTLDHEGRLRITDRKKDFFKTAGGKYVAPTYLEGRLKAACPYVADAVVIGNDRPYCVAVLTLDETAIVGWAQHAKLRSTAYADVLRDPATIAMVDGHVTKLNATLNRWETIKQFVVADRELSVECGEMTPSMKVKRSAIEAGFADEIAAMYPVEESARHGDFEVSEADLAAEVTG</sequence>
<dbReference type="CDD" id="cd05907">
    <property type="entry name" value="VL_LC_FACS_like"/>
    <property type="match status" value="1"/>
</dbReference>
<dbReference type="Gene3D" id="3.40.50.12780">
    <property type="entry name" value="N-terminal domain of ligase-like"/>
    <property type="match status" value="2"/>
</dbReference>
<dbReference type="OrthoDB" id="9803968at2"/>
<evidence type="ECO:0000256" key="2">
    <source>
        <dbReference type="ARBA" id="ARBA00022598"/>
    </source>
</evidence>
<evidence type="ECO:0000313" key="8">
    <source>
        <dbReference type="Proteomes" id="UP000244867"/>
    </source>
</evidence>
<dbReference type="AlphaFoldDB" id="A0A2R7YXP0"/>
<dbReference type="PROSITE" id="PS00455">
    <property type="entry name" value="AMP_BINDING"/>
    <property type="match status" value="1"/>
</dbReference>
<evidence type="ECO:0000256" key="3">
    <source>
        <dbReference type="ARBA" id="ARBA00022832"/>
    </source>
</evidence>
<evidence type="ECO:0000313" key="7">
    <source>
        <dbReference type="EMBL" id="PUA81101.1"/>
    </source>
</evidence>
<dbReference type="SUPFAM" id="SSF56801">
    <property type="entry name" value="Acetyl-CoA synthetase-like"/>
    <property type="match status" value="1"/>
</dbReference>
<feature type="domain" description="AMP-dependent synthetase/ligase" evidence="6">
    <location>
        <begin position="12"/>
        <end position="417"/>
    </location>
</feature>
<dbReference type="InterPro" id="IPR020845">
    <property type="entry name" value="AMP-binding_CS"/>
</dbReference>
<name>A0A2R7YXP0_9ACTN</name>
<dbReference type="Proteomes" id="UP000244867">
    <property type="component" value="Unassembled WGS sequence"/>
</dbReference>
<keyword evidence="8" id="KW-1185">Reference proteome</keyword>
<protein>
    <recommendedName>
        <fullName evidence="5">Acyl-CoA synthetase</fullName>
    </recommendedName>
</protein>
<dbReference type="PANTHER" id="PTHR43272:SF32">
    <property type="entry name" value="AMP-DEPENDENT SYNTHETASE_LIGASE DOMAIN-CONTAINING PROTEIN"/>
    <property type="match status" value="1"/>
</dbReference>
<dbReference type="InterPro" id="IPR000873">
    <property type="entry name" value="AMP-dep_synth/lig_dom"/>
</dbReference>
<dbReference type="GO" id="GO:0016020">
    <property type="term" value="C:membrane"/>
    <property type="evidence" value="ECO:0007669"/>
    <property type="project" value="TreeGrafter"/>
</dbReference>
<dbReference type="Pfam" id="PF00501">
    <property type="entry name" value="AMP-binding"/>
    <property type="match status" value="1"/>
</dbReference>
<evidence type="ECO:0000256" key="4">
    <source>
        <dbReference type="ARBA" id="ARBA00023098"/>
    </source>
</evidence>